<dbReference type="OrthoDB" id="3873003at2"/>
<comment type="caution">
    <text evidence="1">The sequence shown here is derived from an EMBL/GenBank/DDBJ whole genome shotgun (WGS) entry which is preliminary data.</text>
</comment>
<dbReference type="Proteomes" id="UP000450000">
    <property type="component" value="Unassembled WGS sequence"/>
</dbReference>
<reference evidence="1 2" key="1">
    <citation type="submission" date="2019-09" db="EMBL/GenBank/DDBJ databases">
        <title>Genome Sequences of Streptomyces kaniharaensis ATCC 21070.</title>
        <authorList>
            <person name="Zhu W."/>
            <person name="De Crecy-Lagard V."/>
            <person name="Richards N.G."/>
        </authorList>
    </citation>
    <scope>NUCLEOTIDE SEQUENCE [LARGE SCALE GENOMIC DNA]</scope>
    <source>
        <strain evidence="1 2">SF-557</strain>
    </source>
</reference>
<dbReference type="RefSeq" id="WP_153467077.1">
    <property type="nucleotide sequence ID" value="NZ_WBOF01000002.1"/>
</dbReference>
<name>A0A6N7KXX0_9ACTN</name>
<dbReference type="InterPro" id="IPR046263">
    <property type="entry name" value="DUF6296"/>
</dbReference>
<accession>A0A6N7KXX0</accession>
<dbReference type="Pfam" id="PF19813">
    <property type="entry name" value="DUF6296"/>
    <property type="match status" value="1"/>
</dbReference>
<dbReference type="AlphaFoldDB" id="A0A6N7KXX0"/>
<proteinExistence type="predicted"/>
<protein>
    <submittedName>
        <fullName evidence="1">Uncharacterized protein</fullName>
    </submittedName>
</protein>
<organism evidence="1 2">
    <name type="scientific">Streptomyces kaniharaensis</name>
    <dbReference type="NCBI Taxonomy" id="212423"/>
    <lineage>
        <taxon>Bacteria</taxon>
        <taxon>Bacillati</taxon>
        <taxon>Actinomycetota</taxon>
        <taxon>Actinomycetes</taxon>
        <taxon>Kitasatosporales</taxon>
        <taxon>Streptomycetaceae</taxon>
        <taxon>Streptomyces</taxon>
    </lineage>
</organism>
<dbReference type="EMBL" id="WBOF01000002">
    <property type="protein sequence ID" value="MQS16341.1"/>
    <property type="molecule type" value="Genomic_DNA"/>
</dbReference>
<keyword evidence="2" id="KW-1185">Reference proteome</keyword>
<sequence length="78" mass="8305">MPVHRRYAVPLPGPVGAHARPTVLLVHLSDDIAPGGGHVWTAAASQWRMQIEGEEATVLSAPAGYDSRHPVLHAVPMP</sequence>
<evidence type="ECO:0000313" key="2">
    <source>
        <dbReference type="Proteomes" id="UP000450000"/>
    </source>
</evidence>
<evidence type="ECO:0000313" key="1">
    <source>
        <dbReference type="EMBL" id="MQS16341.1"/>
    </source>
</evidence>
<gene>
    <name evidence="1" type="ORF">F7Q99_30060</name>
</gene>